<organism evidence="1 2">
    <name type="scientific">Massilia aquatica</name>
    <dbReference type="NCBI Taxonomy" id="2609000"/>
    <lineage>
        <taxon>Bacteria</taxon>
        <taxon>Pseudomonadati</taxon>
        <taxon>Pseudomonadota</taxon>
        <taxon>Betaproteobacteria</taxon>
        <taxon>Burkholderiales</taxon>
        <taxon>Oxalobacteraceae</taxon>
        <taxon>Telluria group</taxon>
        <taxon>Massilia</taxon>
    </lineage>
</organism>
<dbReference type="EMBL" id="VVIW01000026">
    <property type="protein sequence ID" value="NHZ44009.1"/>
    <property type="molecule type" value="Genomic_DNA"/>
</dbReference>
<proteinExistence type="predicted"/>
<reference evidence="1 2" key="1">
    <citation type="submission" date="2019-09" db="EMBL/GenBank/DDBJ databases">
        <title>Taxonomy of Antarctic Massilia spp.: description of Massilia rubra sp. nov., Massilia aquatica sp. nov., Massilia mucilaginosa sp. nov., Massilia frigida sp. nov. isolated from streams, lakes and regoliths.</title>
        <authorList>
            <person name="Holochova P."/>
            <person name="Sedlacek I."/>
            <person name="Kralova S."/>
            <person name="Maslanova I."/>
            <person name="Busse H.-J."/>
            <person name="Stankova E."/>
            <person name="Vrbovska V."/>
            <person name="Kovarovic V."/>
            <person name="Bartak M."/>
            <person name="Svec P."/>
            <person name="Pantucek R."/>
        </authorList>
    </citation>
    <scope>NUCLEOTIDE SEQUENCE [LARGE SCALE GENOMIC DNA]</scope>
    <source>
        <strain evidence="1 2">CCM 8693</strain>
    </source>
</reference>
<keyword evidence="2" id="KW-1185">Reference proteome</keyword>
<protein>
    <submittedName>
        <fullName evidence="1">Uncharacterized protein</fullName>
    </submittedName>
</protein>
<evidence type="ECO:0000313" key="2">
    <source>
        <dbReference type="Proteomes" id="UP000819052"/>
    </source>
</evidence>
<comment type="caution">
    <text evidence="1">The sequence shown here is derived from an EMBL/GenBank/DDBJ whole genome shotgun (WGS) entry which is preliminary data.</text>
</comment>
<gene>
    <name evidence="1" type="ORF">F1609_28160</name>
</gene>
<name>A0ABX0MA02_9BURK</name>
<dbReference type="Proteomes" id="UP000819052">
    <property type="component" value="Unassembled WGS sequence"/>
</dbReference>
<sequence length="221" mass="24642">MSFKFDLMLVTFLDSKTDRCLLLGDVGHGKKSLTSLKTTAVRLELDLKDYKVLILVEGPKNGEILPSDEKDFADLKKHGADVRGCEDNLSLCTLKEIEAFQAIKFELANGPESIYNKAHAKNKYNLEKRILDANKSWEILIATEKLRYKKIILCCGTSHLPAFVGNKFENEHPIHPGLMNAPSLKASLCAFTVEASNDGAGWYRPEKLEAPGSFAKVRTIE</sequence>
<evidence type="ECO:0000313" key="1">
    <source>
        <dbReference type="EMBL" id="NHZ44009.1"/>
    </source>
</evidence>
<dbReference type="RefSeq" id="WP_167080319.1">
    <property type="nucleotide sequence ID" value="NZ_VVIW01000026.1"/>
</dbReference>
<accession>A0ABX0MA02</accession>